<keyword evidence="2" id="KW-0812">Transmembrane</keyword>
<comment type="caution">
    <text evidence="5">The sequence shown here is derived from an EMBL/GenBank/DDBJ whole genome shotgun (WGS) entry which is preliminary data.</text>
</comment>
<evidence type="ECO:0000313" key="5">
    <source>
        <dbReference type="EMBL" id="NFN34098.1"/>
    </source>
</evidence>
<sequence>MQNLPNSIVEKYEEIFEKIRVFSNQYLNEQYEKICIKALHDLGMNHEDSLKKGKSSSWAAGVVHAIGTVNNLFDVKEEPYIKALDLYKEFGVSNSTGSMKSKEVRNLLNITKDDERWLVKSEDKNDNLNAKEEVAIEADEKKVSEENIRVTEEFILAQKVMRKAWAEKNFNKKVKLAKEALSVCEYCSDAYIILSKDLSLSNNDKKELLLKAVDSGKYILGIDDLATVSKECFNKKEAQPFFGAKYTLAIQLWKMGEKNEAIDNAFEILKFNEKDNLMVRGILSSWLLIEKRYDEAEKLFEKYDNDYLAAVSYNKALALYKMGKTKEADDAIRKAYKKNSYVIPYILKQKKIPKVLPRISRFGSDAEAMHYMKYSLEAWNDSKEAINWIKEMNVNFKIQKSN</sequence>
<reference evidence="5 6" key="1">
    <citation type="submission" date="2019-04" db="EMBL/GenBank/DDBJ databases">
        <title>Genome sequencing of Clostridium botulinum Groups I-IV and Clostridium butyricum.</title>
        <authorList>
            <person name="Brunt J."/>
            <person name="Van Vliet A.H.M."/>
            <person name="Stringer S.C."/>
            <person name="Carter A.T."/>
            <person name="Peck M.W."/>
        </authorList>
    </citation>
    <scope>NUCLEOTIDE SEQUENCE [LARGE SCALE GENOMIC DNA]</scope>
    <source>
        <strain evidence="5 6">CB-K-33E</strain>
    </source>
</reference>
<evidence type="ECO:0000256" key="3">
    <source>
        <dbReference type="ARBA" id="ARBA00022989"/>
    </source>
</evidence>
<dbReference type="InterPro" id="IPR019734">
    <property type="entry name" value="TPR_rpt"/>
</dbReference>
<gene>
    <name evidence="5" type="ORF">FDB51_02940</name>
</gene>
<dbReference type="SUPFAM" id="SSF48452">
    <property type="entry name" value="TPR-like"/>
    <property type="match status" value="1"/>
</dbReference>
<dbReference type="RefSeq" id="WP_012451670.1">
    <property type="nucleotide sequence ID" value="NZ_CP010520.1"/>
</dbReference>
<dbReference type="InterPro" id="IPR007311">
    <property type="entry name" value="ST7"/>
</dbReference>
<protein>
    <submittedName>
        <fullName evidence="5">Uncharacterized protein</fullName>
    </submittedName>
</protein>
<proteinExistence type="predicted"/>
<dbReference type="InterPro" id="IPR045651">
    <property type="entry name" value="DUF6398"/>
</dbReference>
<dbReference type="SMART" id="SM00028">
    <property type="entry name" value="TPR"/>
    <property type="match status" value="2"/>
</dbReference>
<comment type="subcellular location">
    <subcellularLocation>
        <location evidence="1">Membrane</location>
        <topology evidence="1">Multi-pass membrane protein</topology>
    </subcellularLocation>
</comment>
<dbReference type="Pfam" id="PF19935">
    <property type="entry name" value="DUF6398"/>
    <property type="match status" value="1"/>
</dbReference>
<dbReference type="AlphaFoldDB" id="A0A0M1LVW6"/>
<evidence type="ECO:0000256" key="1">
    <source>
        <dbReference type="ARBA" id="ARBA00004141"/>
    </source>
</evidence>
<evidence type="ECO:0000256" key="4">
    <source>
        <dbReference type="ARBA" id="ARBA00023136"/>
    </source>
</evidence>
<name>A0A0M1LVW6_CLOBO</name>
<evidence type="ECO:0000313" key="6">
    <source>
        <dbReference type="Proteomes" id="UP000473681"/>
    </source>
</evidence>
<dbReference type="Pfam" id="PF04184">
    <property type="entry name" value="ST7"/>
    <property type="match status" value="1"/>
</dbReference>
<dbReference type="EMBL" id="SWVK01000003">
    <property type="protein sequence ID" value="NFN34098.1"/>
    <property type="molecule type" value="Genomic_DNA"/>
</dbReference>
<dbReference type="GO" id="GO:0016020">
    <property type="term" value="C:membrane"/>
    <property type="evidence" value="ECO:0007669"/>
    <property type="project" value="UniProtKB-SubCell"/>
</dbReference>
<dbReference type="InterPro" id="IPR011990">
    <property type="entry name" value="TPR-like_helical_dom_sf"/>
</dbReference>
<accession>A0A0M1LVW6</accession>
<keyword evidence="4" id="KW-0472">Membrane</keyword>
<keyword evidence="3" id="KW-1133">Transmembrane helix</keyword>
<dbReference type="Gene3D" id="1.25.40.10">
    <property type="entry name" value="Tetratricopeptide repeat domain"/>
    <property type="match status" value="1"/>
</dbReference>
<organism evidence="5 6">
    <name type="scientific">Clostridium botulinum</name>
    <dbReference type="NCBI Taxonomy" id="1491"/>
    <lineage>
        <taxon>Bacteria</taxon>
        <taxon>Bacillati</taxon>
        <taxon>Bacillota</taxon>
        <taxon>Clostridia</taxon>
        <taxon>Eubacteriales</taxon>
        <taxon>Clostridiaceae</taxon>
        <taxon>Clostridium</taxon>
    </lineage>
</organism>
<evidence type="ECO:0000256" key="2">
    <source>
        <dbReference type="ARBA" id="ARBA00022692"/>
    </source>
</evidence>
<dbReference type="OrthoDB" id="6399948at2"/>
<dbReference type="Proteomes" id="UP000473681">
    <property type="component" value="Unassembled WGS sequence"/>
</dbReference>